<proteinExistence type="inferred from homology"/>
<dbReference type="SUPFAM" id="SSF53613">
    <property type="entry name" value="Ribokinase-like"/>
    <property type="match status" value="1"/>
</dbReference>
<evidence type="ECO:0000313" key="8">
    <source>
        <dbReference type="EMBL" id="TDQ42183.1"/>
    </source>
</evidence>
<evidence type="ECO:0000256" key="5">
    <source>
        <dbReference type="ARBA" id="ARBA00022840"/>
    </source>
</evidence>
<dbReference type="PANTHER" id="PTHR43085:SF1">
    <property type="entry name" value="PSEUDOURIDINE KINASE-RELATED"/>
    <property type="match status" value="1"/>
</dbReference>
<keyword evidence="9" id="KW-1185">Reference proteome</keyword>
<dbReference type="GO" id="GO:0006000">
    <property type="term" value="P:fructose metabolic process"/>
    <property type="evidence" value="ECO:0007669"/>
    <property type="project" value="UniProtKB-ARBA"/>
</dbReference>
<sequence length="320" mass="34850">MNPMDIVTIGETMVLMSPQKSGPLRYVPGFHKQMGGAESNVAIGATRLGCSVGWISQVGDDEFGRYITQNIRSEGVDVSQVVSTGKAPTGVFFKEKKNAKQTRVYYYRANSAASQMSTEQLPYEYLKNARLLHLTGITPALSESCKQMMFDLITWAKAEGILVSFDPNVRLTLWSKEEAAQVLHDLAIQADILLPGIPEGELMCGESDPVKIASYFRQKGVDNVIVKLGPEGAYYDCEGEQAQVSGFKVDTVVDSIGAGDAFAAAVLSSHLQGFRWDEAVKRGNAAGALVVMTEGDYEGLPDTEELDAFMAQKIEDDVLR</sequence>
<keyword evidence="3" id="KW-0547">Nucleotide-binding</keyword>
<feature type="domain" description="Carbohydrate kinase PfkB" evidence="7">
    <location>
        <begin position="5"/>
        <end position="301"/>
    </location>
</feature>
<gene>
    <name evidence="8" type="ORF">EV213_102214</name>
</gene>
<evidence type="ECO:0000256" key="1">
    <source>
        <dbReference type="ARBA" id="ARBA00010688"/>
    </source>
</evidence>
<evidence type="ECO:0000256" key="2">
    <source>
        <dbReference type="ARBA" id="ARBA00022679"/>
    </source>
</evidence>
<protein>
    <submittedName>
        <fullName evidence="8">5-dehydro-2-deoxygluconokinase</fullName>
    </submittedName>
</protein>
<dbReference type="InterPro" id="IPR011611">
    <property type="entry name" value="PfkB_dom"/>
</dbReference>
<evidence type="ECO:0000256" key="3">
    <source>
        <dbReference type="ARBA" id="ARBA00022741"/>
    </source>
</evidence>
<dbReference type="OrthoDB" id="9813569at2"/>
<dbReference type="Pfam" id="PF00294">
    <property type="entry name" value="PfkB"/>
    <property type="match status" value="1"/>
</dbReference>
<dbReference type="RefSeq" id="WP_133579069.1">
    <property type="nucleotide sequence ID" value="NZ_SNYJ01000002.1"/>
</dbReference>
<organism evidence="8 9">
    <name type="scientific">Aureibacillus halotolerans</name>
    <dbReference type="NCBI Taxonomy" id="1508390"/>
    <lineage>
        <taxon>Bacteria</taxon>
        <taxon>Bacillati</taxon>
        <taxon>Bacillota</taxon>
        <taxon>Bacilli</taxon>
        <taxon>Bacillales</taxon>
        <taxon>Bacillaceae</taxon>
        <taxon>Aureibacillus</taxon>
    </lineage>
</organism>
<dbReference type="Proteomes" id="UP000295632">
    <property type="component" value="Unassembled WGS sequence"/>
</dbReference>
<dbReference type="PROSITE" id="PS00584">
    <property type="entry name" value="PFKB_KINASES_2"/>
    <property type="match status" value="1"/>
</dbReference>
<dbReference type="InterPro" id="IPR002139">
    <property type="entry name" value="Ribo/fructo_kinase"/>
</dbReference>
<dbReference type="PRINTS" id="PR00990">
    <property type="entry name" value="RIBOKINASE"/>
</dbReference>
<keyword evidence="5" id="KW-0067">ATP-binding</keyword>
<evidence type="ECO:0000256" key="6">
    <source>
        <dbReference type="RuleBase" id="RU003704"/>
    </source>
</evidence>
<evidence type="ECO:0000256" key="4">
    <source>
        <dbReference type="ARBA" id="ARBA00022777"/>
    </source>
</evidence>
<dbReference type="GO" id="GO:0008865">
    <property type="term" value="F:fructokinase activity"/>
    <property type="evidence" value="ECO:0007669"/>
    <property type="project" value="UniProtKB-ARBA"/>
</dbReference>
<dbReference type="AlphaFoldDB" id="A0A4R6UAU9"/>
<dbReference type="InterPro" id="IPR029056">
    <property type="entry name" value="Ribokinase-like"/>
</dbReference>
<evidence type="ECO:0000313" key="9">
    <source>
        <dbReference type="Proteomes" id="UP000295632"/>
    </source>
</evidence>
<dbReference type="InterPro" id="IPR050306">
    <property type="entry name" value="PfkB_Carbo_kinase"/>
</dbReference>
<dbReference type="EMBL" id="SNYJ01000002">
    <property type="protein sequence ID" value="TDQ42183.1"/>
    <property type="molecule type" value="Genomic_DNA"/>
</dbReference>
<accession>A0A4R6UAU9</accession>
<name>A0A4R6UAU9_9BACI</name>
<keyword evidence="4 6" id="KW-0418">Kinase</keyword>
<keyword evidence="2 6" id="KW-0808">Transferase</keyword>
<evidence type="ECO:0000259" key="7">
    <source>
        <dbReference type="Pfam" id="PF00294"/>
    </source>
</evidence>
<reference evidence="8 9" key="1">
    <citation type="submission" date="2019-03" db="EMBL/GenBank/DDBJ databases">
        <title>Genomic Encyclopedia of Type Strains, Phase IV (KMG-IV): sequencing the most valuable type-strain genomes for metagenomic binning, comparative biology and taxonomic classification.</title>
        <authorList>
            <person name="Goeker M."/>
        </authorList>
    </citation>
    <scope>NUCLEOTIDE SEQUENCE [LARGE SCALE GENOMIC DNA]</scope>
    <source>
        <strain evidence="8 9">DSM 28697</strain>
    </source>
</reference>
<dbReference type="Gene3D" id="3.40.1190.20">
    <property type="match status" value="1"/>
</dbReference>
<dbReference type="GO" id="GO:0005524">
    <property type="term" value="F:ATP binding"/>
    <property type="evidence" value="ECO:0007669"/>
    <property type="project" value="UniProtKB-KW"/>
</dbReference>
<dbReference type="InterPro" id="IPR002173">
    <property type="entry name" value="Carboh/pur_kinase_PfkB_CS"/>
</dbReference>
<comment type="caution">
    <text evidence="8">The sequence shown here is derived from an EMBL/GenBank/DDBJ whole genome shotgun (WGS) entry which is preliminary data.</text>
</comment>
<dbReference type="PANTHER" id="PTHR43085">
    <property type="entry name" value="HEXOKINASE FAMILY MEMBER"/>
    <property type="match status" value="1"/>
</dbReference>
<dbReference type="CDD" id="cd01166">
    <property type="entry name" value="KdgK"/>
    <property type="match status" value="1"/>
</dbReference>
<comment type="similarity">
    <text evidence="1 6">Belongs to the carbohydrate kinase PfkB family.</text>
</comment>